<evidence type="ECO:0000259" key="5">
    <source>
        <dbReference type="Pfam" id="PF08531"/>
    </source>
</evidence>
<evidence type="ECO:0000313" key="9">
    <source>
        <dbReference type="Proteomes" id="UP000326565"/>
    </source>
</evidence>
<dbReference type="Pfam" id="PF17389">
    <property type="entry name" value="Bac_rhamnosid6H"/>
    <property type="match status" value="1"/>
</dbReference>
<dbReference type="InterPro" id="IPR008928">
    <property type="entry name" value="6-hairpin_glycosidase_sf"/>
</dbReference>
<dbReference type="GO" id="GO:0005975">
    <property type="term" value="P:carbohydrate metabolic process"/>
    <property type="evidence" value="ECO:0007669"/>
    <property type="project" value="InterPro"/>
</dbReference>
<sequence length="897" mass="101065">MVLVTDVQFEHYHHPNTLGVQETTPRISWRFENAHKGFRQECYEIELCEECFFSDRTVLSTVKRDSEIFSLVPWPSDQPLNSRQKISVRVRVWDGNGLVTPWSERIYLETGLLNRRDWQCERIAAPWESHSSEPTPEELYRKEFSLTGPIGQARLYITTQGVYESEINGHRVGDHFMAPGWTAYDGRLQYQVYDVTSLLSKDRNCIGVRVAEGWFCGRIGFEGGHRNIWGPHTALMAQLEVVTTDGSVQTIRSDNSWTVRQGPIRLAEIYDGEKYDATQEIPYWSSPLMTDHSGWQAVSLMAALPDSVKLTASFSEPVRRIEVVQPIRKIITPTGKVILDFGQNLVGYLRLKNIKGPRGHTIGLSHAEVLEDAELGTRPLRICKAADEYTLRGDENGEEYEPRFTFHGFRYVQVDGWTGATDLESSVGAVVCHTDMKRAGSFSCSDPLINQLYQNVCWGMRGNFLSVPTDCPQRDERLGWSGDLALFAPTATLIYDCFGMLRNWLFDVEHDQKVLEGVPAMVTPNATLPDPIWCRRVPCAIWHDVTILAPWALYEETGNQGILAQQYASMTMWMEKLPRDKTGNSHLWDTTIFQLGDWLDPAAPPDAPWKGATDAKMVANAFLVHSLDLMSRIADILGKTSDREYFATESQAARKEFQHEYVTPNGRMTSDSQTAYALAICFDLLKPAQRVRAGSRLVELVRKNEFRIGTGFAGTPYLCEALVLAGHIQVAYSMLLEMNCPSWLYPVTMGATTVWERWNSMLPDGSINPGEMTSFNHYAFGAIAKFLYNRIAGLQKLEPGWKRFCVAPSIGAKFSHASASHITPYGLASCSWETTAAEEGLETIKLKILVPCGTTCRVVYPCGSGERTETVGHGDWSFEAKFNRDYEWPVKPLPSKS</sequence>
<comment type="catalytic activity">
    <reaction evidence="1">
        <text>Hydrolysis of terminal non-reducing alpha-L-rhamnose residues in alpha-L-rhamnosides.</text>
        <dbReference type="EC" id="3.2.1.40"/>
    </reaction>
</comment>
<dbReference type="InterPro" id="IPR012341">
    <property type="entry name" value="6hp_glycosidase-like_sf"/>
</dbReference>
<organism evidence="8 9">
    <name type="scientific">Aspergillus leporis</name>
    <dbReference type="NCBI Taxonomy" id="41062"/>
    <lineage>
        <taxon>Eukaryota</taxon>
        <taxon>Fungi</taxon>
        <taxon>Dikarya</taxon>
        <taxon>Ascomycota</taxon>
        <taxon>Pezizomycotina</taxon>
        <taxon>Eurotiomycetes</taxon>
        <taxon>Eurotiomycetidae</taxon>
        <taxon>Eurotiales</taxon>
        <taxon>Aspergillaceae</taxon>
        <taxon>Aspergillus</taxon>
        <taxon>Aspergillus subgen. Circumdati</taxon>
    </lineage>
</organism>
<dbReference type="PANTHER" id="PTHR33307">
    <property type="entry name" value="ALPHA-RHAMNOSIDASE (EUROFUNG)"/>
    <property type="match status" value="1"/>
</dbReference>
<dbReference type="SUPFAM" id="SSF48208">
    <property type="entry name" value="Six-hairpin glycosidases"/>
    <property type="match status" value="1"/>
</dbReference>
<dbReference type="EMBL" id="ML732285">
    <property type="protein sequence ID" value="KAB8070993.1"/>
    <property type="molecule type" value="Genomic_DNA"/>
</dbReference>
<dbReference type="InterPro" id="IPR035398">
    <property type="entry name" value="Bac_rhamnosid_C"/>
</dbReference>
<dbReference type="InterPro" id="IPR016007">
    <property type="entry name" value="Alpha_rhamnosid"/>
</dbReference>
<dbReference type="InterPro" id="IPR035396">
    <property type="entry name" value="Bac_rhamnosid6H"/>
</dbReference>
<dbReference type="GO" id="GO:0030596">
    <property type="term" value="F:alpha-L-rhamnosidase activity"/>
    <property type="evidence" value="ECO:0007669"/>
    <property type="project" value="UniProtKB-EC"/>
</dbReference>
<evidence type="ECO:0000259" key="7">
    <source>
        <dbReference type="Pfam" id="PF17390"/>
    </source>
</evidence>
<dbReference type="Gene3D" id="2.60.40.10">
    <property type="entry name" value="Immunoglobulins"/>
    <property type="match status" value="1"/>
</dbReference>
<evidence type="ECO:0000313" key="8">
    <source>
        <dbReference type="EMBL" id="KAB8070993.1"/>
    </source>
</evidence>
<dbReference type="Pfam" id="PF25788">
    <property type="entry name" value="Ig_Rha78A_N"/>
    <property type="match status" value="1"/>
</dbReference>
<protein>
    <recommendedName>
        <fullName evidence="2">alpha-L-rhamnosidase</fullName>
        <ecNumber evidence="2">3.2.1.40</ecNumber>
    </recommendedName>
</protein>
<dbReference type="OrthoDB" id="10036721at2759"/>
<dbReference type="Pfam" id="PF17390">
    <property type="entry name" value="Bac_rhamnosid_C"/>
    <property type="match status" value="1"/>
</dbReference>
<dbReference type="Gene3D" id="1.50.10.10">
    <property type="match status" value="1"/>
</dbReference>
<dbReference type="Pfam" id="PF08531">
    <property type="entry name" value="Bac_rhamnosid_N"/>
    <property type="match status" value="1"/>
</dbReference>
<keyword evidence="3" id="KW-0378">Hydrolase</keyword>
<feature type="domain" description="Alpha-L-rhamnosidase concanavalin-like" evidence="4">
    <location>
        <begin position="332"/>
        <end position="431"/>
    </location>
</feature>
<dbReference type="Pfam" id="PF05592">
    <property type="entry name" value="Bac_rhamnosid"/>
    <property type="match status" value="1"/>
</dbReference>
<dbReference type="Gene3D" id="2.60.420.10">
    <property type="entry name" value="Maltose phosphorylase, domain 3"/>
    <property type="match status" value="1"/>
</dbReference>
<keyword evidence="9" id="KW-1185">Reference proteome</keyword>
<dbReference type="AlphaFoldDB" id="A0A5N5WR24"/>
<feature type="domain" description="Alpha-L-rhamnosidase six-hairpin glycosidase" evidence="6">
    <location>
        <begin position="438"/>
        <end position="791"/>
    </location>
</feature>
<dbReference type="PIRSF" id="PIRSF010631">
    <property type="entry name" value="A-rhamnsds"/>
    <property type="match status" value="1"/>
</dbReference>
<evidence type="ECO:0000256" key="2">
    <source>
        <dbReference type="ARBA" id="ARBA00012652"/>
    </source>
</evidence>
<proteinExistence type="predicted"/>
<dbReference type="InterPro" id="IPR008902">
    <property type="entry name" value="Rhamnosid_concanavalin"/>
</dbReference>
<dbReference type="Proteomes" id="UP000326565">
    <property type="component" value="Unassembled WGS sequence"/>
</dbReference>
<dbReference type="InterPro" id="IPR013783">
    <property type="entry name" value="Ig-like_fold"/>
</dbReference>
<evidence type="ECO:0000256" key="1">
    <source>
        <dbReference type="ARBA" id="ARBA00001445"/>
    </source>
</evidence>
<evidence type="ECO:0000259" key="6">
    <source>
        <dbReference type="Pfam" id="PF17389"/>
    </source>
</evidence>
<dbReference type="EC" id="3.2.1.40" evidence="2"/>
<name>A0A5N5WR24_9EURO</name>
<accession>A0A5N5WR24</accession>
<dbReference type="Gene3D" id="2.60.120.260">
    <property type="entry name" value="Galactose-binding domain-like"/>
    <property type="match status" value="2"/>
</dbReference>
<evidence type="ECO:0000256" key="3">
    <source>
        <dbReference type="ARBA" id="ARBA00022801"/>
    </source>
</evidence>
<feature type="domain" description="Alpha-L-rhamnosidase C-terminal" evidence="7">
    <location>
        <begin position="793"/>
        <end position="871"/>
    </location>
</feature>
<evidence type="ECO:0000259" key="4">
    <source>
        <dbReference type="Pfam" id="PF05592"/>
    </source>
</evidence>
<dbReference type="InterPro" id="IPR013737">
    <property type="entry name" value="Bac_rhamnosid_N"/>
</dbReference>
<dbReference type="PANTHER" id="PTHR33307:SF6">
    <property type="entry name" value="ALPHA-RHAMNOSIDASE (EUROFUNG)-RELATED"/>
    <property type="match status" value="1"/>
</dbReference>
<feature type="domain" description="Bacterial alpha-L-rhamnosidase N-terminal" evidence="5">
    <location>
        <begin position="150"/>
        <end position="321"/>
    </location>
</feature>
<reference evidence="8 9" key="1">
    <citation type="submission" date="2019-04" db="EMBL/GenBank/DDBJ databases">
        <title>Friends and foes A comparative genomics study of 23 Aspergillus species from section Flavi.</title>
        <authorList>
            <consortium name="DOE Joint Genome Institute"/>
            <person name="Kjaerbolling I."/>
            <person name="Vesth T."/>
            <person name="Frisvad J.C."/>
            <person name="Nybo J.L."/>
            <person name="Theobald S."/>
            <person name="Kildgaard S."/>
            <person name="Isbrandt T."/>
            <person name="Kuo A."/>
            <person name="Sato A."/>
            <person name="Lyhne E.K."/>
            <person name="Kogle M.E."/>
            <person name="Wiebenga A."/>
            <person name="Kun R.S."/>
            <person name="Lubbers R.J."/>
            <person name="Makela M.R."/>
            <person name="Barry K."/>
            <person name="Chovatia M."/>
            <person name="Clum A."/>
            <person name="Daum C."/>
            <person name="Haridas S."/>
            <person name="He G."/>
            <person name="LaButti K."/>
            <person name="Lipzen A."/>
            <person name="Mondo S."/>
            <person name="Riley R."/>
            <person name="Salamov A."/>
            <person name="Simmons B.A."/>
            <person name="Magnuson J.K."/>
            <person name="Henrissat B."/>
            <person name="Mortensen U.H."/>
            <person name="Larsen T.O."/>
            <person name="Devries R.P."/>
            <person name="Grigoriev I.V."/>
            <person name="Machida M."/>
            <person name="Baker S.E."/>
            <person name="Andersen M.R."/>
        </authorList>
    </citation>
    <scope>NUCLEOTIDE SEQUENCE [LARGE SCALE GENOMIC DNA]</scope>
    <source>
        <strain evidence="8 9">CBS 151.66</strain>
    </source>
</reference>
<gene>
    <name evidence="8" type="ORF">BDV29DRAFT_197676</name>
</gene>